<evidence type="ECO:0000313" key="2">
    <source>
        <dbReference type="EMBL" id="CAG6486460.1"/>
    </source>
</evidence>
<proteinExistence type="predicted"/>
<accession>A0A8D8C788</accession>
<evidence type="ECO:0000256" key="1">
    <source>
        <dbReference type="SAM" id="MobiDB-lite"/>
    </source>
</evidence>
<name>A0A8D8C788_CULPI</name>
<feature type="compositionally biased region" description="Polar residues" evidence="1">
    <location>
        <begin position="46"/>
        <end position="70"/>
    </location>
</feature>
<reference evidence="2" key="1">
    <citation type="submission" date="2021-05" db="EMBL/GenBank/DDBJ databases">
        <authorList>
            <person name="Alioto T."/>
            <person name="Alioto T."/>
            <person name="Gomez Garrido J."/>
        </authorList>
    </citation>
    <scope>NUCLEOTIDE SEQUENCE</scope>
</reference>
<dbReference type="EMBL" id="HBUE01104145">
    <property type="protein sequence ID" value="CAG6486460.1"/>
    <property type="molecule type" value="Transcribed_RNA"/>
</dbReference>
<sequence>MDKFTISPVREAVFCPTRSPAGVVDVISDDFRCNSAANGHVRSGNAAGNQKRQPQPQLASGLQLSNSLKTRSASRSARRLRWRRYRCPMSGDGFREAIEEFDREELGGGAVERN</sequence>
<organism evidence="2">
    <name type="scientific">Culex pipiens</name>
    <name type="common">House mosquito</name>
    <dbReference type="NCBI Taxonomy" id="7175"/>
    <lineage>
        <taxon>Eukaryota</taxon>
        <taxon>Metazoa</taxon>
        <taxon>Ecdysozoa</taxon>
        <taxon>Arthropoda</taxon>
        <taxon>Hexapoda</taxon>
        <taxon>Insecta</taxon>
        <taxon>Pterygota</taxon>
        <taxon>Neoptera</taxon>
        <taxon>Endopterygota</taxon>
        <taxon>Diptera</taxon>
        <taxon>Nematocera</taxon>
        <taxon>Culicoidea</taxon>
        <taxon>Culicidae</taxon>
        <taxon>Culicinae</taxon>
        <taxon>Culicini</taxon>
        <taxon>Culex</taxon>
        <taxon>Culex</taxon>
    </lineage>
</organism>
<dbReference type="AlphaFoldDB" id="A0A8D8C788"/>
<feature type="region of interest" description="Disordered" evidence="1">
    <location>
        <begin position="38"/>
        <end position="76"/>
    </location>
</feature>
<protein>
    <submittedName>
        <fullName evidence="2">(northern house mosquito) hypothetical protein</fullName>
    </submittedName>
</protein>